<dbReference type="PANTHER" id="PTHR47287:SF15">
    <property type="entry name" value="ZINC FINGER PROTEIN 3-LIKE"/>
    <property type="match status" value="1"/>
</dbReference>
<dbReference type="GO" id="GO:0008270">
    <property type="term" value="F:zinc ion binding"/>
    <property type="evidence" value="ECO:0007669"/>
    <property type="project" value="UniProtKB-KW"/>
</dbReference>
<keyword evidence="4" id="KW-0862">Zinc</keyword>
<dbReference type="InterPro" id="IPR044246">
    <property type="entry name" value="ZFP3-like"/>
</dbReference>
<dbReference type="GO" id="GO:0009788">
    <property type="term" value="P:negative regulation of abscisic acid-activated signaling pathway"/>
    <property type="evidence" value="ECO:0007669"/>
    <property type="project" value="InterPro"/>
</dbReference>
<protein>
    <submittedName>
        <fullName evidence="9">Zinc finger protein KNUCKLES</fullName>
    </submittedName>
</protein>
<evidence type="ECO:0000256" key="7">
    <source>
        <dbReference type="SAM" id="MobiDB-lite"/>
    </source>
</evidence>
<evidence type="ECO:0000256" key="2">
    <source>
        <dbReference type="ARBA" id="ARBA00022723"/>
    </source>
</evidence>
<accession>A0A6A1USU9</accession>
<evidence type="ECO:0000313" key="9">
    <source>
        <dbReference type="EMBL" id="KAB1202857.1"/>
    </source>
</evidence>
<evidence type="ECO:0000256" key="3">
    <source>
        <dbReference type="ARBA" id="ARBA00022771"/>
    </source>
</evidence>
<feature type="domain" description="C2H2-type" evidence="8">
    <location>
        <begin position="36"/>
        <end position="63"/>
    </location>
</feature>
<comment type="subcellular location">
    <subcellularLocation>
        <location evidence="1">Nucleus</location>
    </subcellularLocation>
</comment>
<dbReference type="Proteomes" id="UP000516437">
    <property type="component" value="Chromosome 8"/>
</dbReference>
<organism evidence="9 10">
    <name type="scientific">Morella rubra</name>
    <name type="common">Chinese bayberry</name>
    <dbReference type="NCBI Taxonomy" id="262757"/>
    <lineage>
        <taxon>Eukaryota</taxon>
        <taxon>Viridiplantae</taxon>
        <taxon>Streptophyta</taxon>
        <taxon>Embryophyta</taxon>
        <taxon>Tracheophyta</taxon>
        <taxon>Spermatophyta</taxon>
        <taxon>Magnoliopsida</taxon>
        <taxon>eudicotyledons</taxon>
        <taxon>Gunneridae</taxon>
        <taxon>Pentapetalae</taxon>
        <taxon>rosids</taxon>
        <taxon>fabids</taxon>
        <taxon>Fagales</taxon>
        <taxon>Myricaceae</taxon>
        <taxon>Morella</taxon>
    </lineage>
</organism>
<dbReference type="EMBL" id="RXIC02000026">
    <property type="protein sequence ID" value="KAB1202857.1"/>
    <property type="molecule type" value="Genomic_DNA"/>
</dbReference>
<keyword evidence="2" id="KW-0479">Metal-binding</keyword>
<feature type="compositionally biased region" description="Basic and acidic residues" evidence="7">
    <location>
        <begin position="69"/>
        <end position="82"/>
    </location>
</feature>
<feature type="region of interest" description="Disordered" evidence="7">
    <location>
        <begin position="1"/>
        <end position="29"/>
    </location>
</feature>
<evidence type="ECO:0000259" key="8">
    <source>
        <dbReference type="PROSITE" id="PS50157"/>
    </source>
</evidence>
<evidence type="ECO:0000256" key="5">
    <source>
        <dbReference type="ARBA" id="ARBA00023242"/>
    </source>
</evidence>
<evidence type="ECO:0000256" key="6">
    <source>
        <dbReference type="PROSITE-ProRule" id="PRU00042"/>
    </source>
</evidence>
<dbReference type="OrthoDB" id="960395at2759"/>
<dbReference type="GO" id="GO:0005634">
    <property type="term" value="C:nucleus"/>
    <property type="evidence" value="ECO:0007669"/>
    <property type="project" value="UniProtKB-SubCell"/>
</dbReference>
<keyword evidence="5" id="KW-0539">Nucleus</keyword>
<gene>
    <name evidence="9" type="ORF">CJ030_MR8G024970</name>
</gene>
<proteinExistence type="predicted"/>
<dbReference type="PROSITE" id="PS00028">
    <property type="entry name" value="ZINC_FINGER_C2H2_1"/>
    <property type="match status" value="1"/>
</dbReference>
<dbReference type="SUPFAM" id="SSF57667">
    <property type="entry name" value="beta-beta-alpha zinc fingers"/>
    <property type="match status" value="1"/>
</dbReference>
<keyword evidence="3 6" id="KW-0863">Zinc-finger</keyword>
<name>A0A6A1USU9_9ROSI</name>
<feature type="region of interest" description="Disordered" evidence="7">
    <location>
        <begin position="51"/>
        <end position="85"/>
    </location>
</feature>
<dbReference type="AlphaFoldDB" id="A0A6A1USU9"/>
<evidence type="ECO:0000256" key="1">
    <source>
        <dbReference type="ARBA" id="ARBA00004123"/>
    </source>
</evidence>
<reference evidence="9 10" key="1">
    <citation type="journal article" date="2019" name="Plant Biotechnol. J.">
        <title>The red bayberry genome and genetic basis of sex determination.</title>
        <authorList>
            <person name="Jia H.M."/>
            <person name="Jia H.J."/>
            <person name="Cai Q.L."/>
            <person name="Wang Y."/>
            <person name="Zhao H.B."/>
            <person name="Yang W.F."/>
            <person name="Wang G.Y."/>
            <person name="Li Y.H."/>
            <person name="Zhan D.L."/>
            <person name="Shen Y.T."/>
            <person name="Niu Q.F."/>
            <person name="Chang L."/>
            <person name="Qiu J."/>
            <person name="Zhao L."/>
            <person name="Xie H.B."/>
            <person name="Fu W.Y."/>
            <person name="Jin J."/>
            <person name="Li X.W."/>
            <person name="Jiao Y."/>
            <person name="Zhou C.C."/>
            <person name="Tu T."/>
            <person name="Chai C.Y."/>
            <person name="Gao J.L."/>
            <person name="Fan L.J."/>
            <person name="van de Weg E."/>
            <person name="Wang J.Y."/>
            <person name="Gao Z.S."/>
        </authorList>
    </citation>
    <scope>NUCLEOTIDE SEQUENCE [LARGE SCALE GENOMIC DNA]</scope>
    <source>
        <tissue evidence="9">Leaves</tissue>
    </source>
</reference>
<keyword evidence="10" id="KW-1185">Reference proteome</keyword>
<dbReference type="InterPro" id="IPR036236">
    <property type="entry name" value="Znf_C2H2_sf"/>
</dbReference>
<evidence type="ECO:0000256" key="4">
    <source>
        <dbReference type="ARBA" id="ARBA00022833"/>
    </source>
</evidence>
<evidence type="ECO:0000313" key="10">
    <source>
        <dbReference type="Proteomes" id="UP000516437"/>
    </source>
</evidence>
<dbReference type="PANTHER" id="PTHR47287">
    <property type="entry name" value="C2H2 AND C2HC ZINC FINGERS SUPERFAMILY PROTEIN"/>
    <property type="match status" value="1"/>
</dbReference>
<dbReference type="PROSITE" id="PS50157">
    <property type="entry name" value="ZINC_FINGER_C2H2_2"/>
    <property type="match status" value="1"/>
</dbReference>
<sequence>MADPAIYDFLNQPTNTSSKPTRKPTQRQSSSTIRVFQCLYCSRQFYTSQALGGHQNAHKRERAANRRSFPTDRFPRHQKDAPGDPVAPFVEQFWFDPMQQLQYNRPLSSVPLGQLHGNATPEGLSPASDGADRVNLDLTLRL</sequence>
<comment type="caution">
    <text evidence="9">The sequence shown here is derived from an EMBL/GenBank/DDBJ whole genome shotgun (WGS) entry which is preliminary data.</text>
</comment>
<dbReference type="InterPro" id="IPR013087">
    <property type="entry name" value="Znf_C2H2_type"/>
</dbReference>
<dbReference type="Gene3D" id="3.30.160.60">
    <property type="entry name" value="Classic Zinc Finger"/>
    <property type="match status" value="1"/>
</dbReference>